<dbReference type="Pfam" id="PF03101">
    <property type="entry name" value="FAR1"/>
    <property type="match status" value="1"/>
</dbReference>
<dbReference type="Pfam" id="PF10551">
    <property type="entry name" value="MULE"/>
    <property type="match status" value="1"/>
</dbReference>
<dbReference type="EMBL" id="JAUIZM010000014">
    <property type="protein sequence ID" value="KAK1353158.1"/>
    <property type="molecule type" value="Genomic_DNA"/>
</dbReference>
<dbReference type="SMART" id="SM00575">
    <property type="entry name" value="ZnF_PMZ"/>
    <property type="match status" value="1"/>
</dbReference>
<keyword evidence="7" id="KW-1185">Reference proteome</keyword>
<evidence type="ECO:0000259" key="5">
    <source>
        <dbReference type="PROSITE" id="PS50966"/>
    </source>
</evidence>
<dbReference type="PANTHER" id="PTHR47718:SF18">
    <property type="entry name" value="PROTEIN FAR1-RELATED SEQUENCE 5-LIKE"/>
    <property type="match status" value="1"/>
</dbReference>
<evidence type="ECO:0000256" key="4">
    <source>
        <dbReference type="PROSITE-ProRule" id="PRU00325"/>
    </source>
</evidence>
<evidence type="ECO:0000256" key="1">
    <source>
        <dbReference type="ARBA" id="ARBA00022723"/>
    </source>
</evidence>
<dbReference type="InterPro" id="IPR006564">
    <property type="entry name" value="Znf_PMZ"/>
</dbReference>
<accession>A0AAD8GS99</accession>
<dbReference type="GO" id="GO:0008270">
    <property type="term" value="F:zinc ion binding"/>
    <property type="evidence" value="ECO:0007669"/>
    <property type="project" value="UniProtKB-KW"/>
</dbReference>
<dbReference type="AlphaFoldDB" id="A0AAD8GS99"/>
<evidence type="ECO:0000313" key="6">
    <source>
        <dbReference type="EMBL" id="KAK1353158.1"/>
    </source>
</evidence>
<evidence type="ECO:0000256" key="2">
    <source>
        <dbReference type="ARBA" id="ARBA00022771"/>
    </source>
</evidence>
<reference evidence="6" key="1">
    <citation type="submission" date="2023-02" db="EMBL/GenBank/DDBJ databases">
        <title>Genome of toxic invasive species Heracleum sosnowskyi carries increased number of genes despite the absence of recent whole-genome duplications.</title>
        <authorList>
            <person name="Schelkunov M."/>
            <person name="Shtratnikova V."/>
            <person name="Makarenko M."/>
            <person name="Klepikova A."/>
            <person name="Omelchenko D."/>
            <person name="Novikova G."/>
            <person name="Obukhova E."/>
            <person name="Bogdanov V."/>
            <person name="Penin A."/>
            <person name="Logacheva M."/>
        </authorList>
    </citation>
    <scope>NUCLEOTIDE SEQUENCE</scope>
    <source>
        <strain evidence="6">Hsosn_3</strain>
        <tissue evidence="6">Leaf</tissue>
    </source>
</reference>
<feature type="domain" description="SWIM-type" evidence="5">
    <location>
        <begin position="580"/>
        <end position="614"/>
    </location>
</feature>
<keyword evidence="1" id="KW-0479">Metal-binding</keyword>
<dbReference type="InterPro" id="IPR007527">
    <property type="entry name" value="Znf_SWIM"/>
</dbReference>
<keyword evidence="2 4" id="KW-0863">Zinc-finger</keyword>
<dbReference type="InterPro" id="IPR004330">
    <property type="entry name" value="FAR1_DNA_bnd_dom"/>
</dbReference>
<dbReference type="PROSITE" id="PS50966">
    <property type="entry name" value="ZF_SWIM"/>
    <property type="match status" value="1"/>
</dbReference>
<evidence type="ECO:0000313" key="7">
    <source>
        <dbReference type="Proteomes" id="UP001237642"/>
    </source>
</evidence>
<proteinExistence type="predicted"/>
<keyword evidence="3" id="KW-0862">Zinc</keyword>
<evidence type="ECO:0000256" key="3">
    <source>
        <dbReference type="ARBA" id="ARBA00022833"/>
    </source>
</evidence>
<dbReference type="PANTHER" id="PTHR47718">
    <property type="entry name" value="OS01G0519700 PROTEIN"/>
    <property type="match status" value="1"/>
</dbReference>
<dbReference type="Proteomes" id="UP001237642">
    <property type="component" value="Unassembled WGS sequence"/>
</dbReference>
<organism evidence="6 7">
    <name type="scientific">Heracleum sosnowskyi</name>
    <dbReference type="NCBI Taxonomy" id="360622"/>
    <lineage>
        <taxon>Eukaryota</taxon>
        <taxon>Viridiplantae</taxon>
        <taxon>Streptophyta</taxon>
        <taxon>Embryophyta</taxon>
        <taxon>Tracheophyta</taxon>
        <taxon>Spermatophyta</taxon>
        <taxon>Magnoliopsida</taxon>
        <taxon>eudicotyledons</taxon>
        <taxon>Gunneridae</taxon>
        <taxon>Pentapetalae</taxon>
        <taxon>asterids</taxon>
        <taxon>campanulids</taxon>
        <taxon>Apiales</taxon>
        <taxon>Apiaceae</taxon>
        <taxon>Apioideae</taxon>
        <taxon>apioid superclade</taxon>
        <taxon>Tordylieae</taxon>
        <taxon>Tordyliinae</taxon>
        <taxon>Heracleum</taxon>
    </lineage>
</organism>
<reference evidence="6" key="2">
    <citation type="submission" date="2023-05" db="EMBL/GenBank/DDBJ databases">
        <authorList>
            <person name="Schelkunov M.I."/>
        </authorList>
    </citation>
    <scope>NUCLEOTIDE SEQUENCE</scope>
    <source>
        <strain evidence="6">Hsosn_3</strain>
        <tissue evidence="6">Leaf</tissue>
    </source>
</reference>
<name>A0AAD8GS99_9APIA</name>
<dbReference type="InterPro" id="IPR018289">
    <property type="entry name" value="MULE_transposase_dom"/>
</dbReference>
<gene>
    <name evidence="6" type="ORF">POM88_052996</name>
</gene>
<sequence>MITEDLVKMSSNQVISFGEDISDVSNTYCSTDNEEVESGCMVTPGGHKYYVPISVEDNLKPFIGKSFQSLESGIAFYSEYGLLSGFNVRRSAEKTHSDHTILSKYLVCHKAGFSDAKLNCPEGSRSKIGKRRRTMSGRCGCEAKLVLKYSPGNIYFVYNFIEAHNHPLVPEDSRHFLKGSRKMSTCSMNFVFDASKVNIGTMKSFRMMKELVKGYENVGATSREFRNFDRDLKAFVGVADAQMIIEKFKVKQETDPCFFYDVDVDPAGNLTKLFWADSTARRNYELYGDAVSFDPTFNTNKYNMVFAPFTGVDKHNKCVTFASTLLSKEDVPHFTWAFEALLKAMGRNPVCIVTDQCAAMKQAIPKCFKETNDFPASRHRLCMWHITEKFPLKLGHFLCKETEFMEKIKKYIWSSVIEPDEFEQGWKEVMKEFKLEEHVWLSEMYDMRESWIPAYFRDKPMYGLIRTTSRSESENYFFSQFHQNGSTLSEFYIRFESAMDKQRNETKRLNHDCASAKPATISKLFLEEDAAELYTRAIFYKIQEEILAARDDMRIQTIGPEINGMKCYEMKDVKIKDKIFQVEVSRTHANCSCKKFLMCGILCRHAFCALNHFEVAKIPRRLVLNRWMKNAENKASLKNFGVSDEHQNQESVSAELTNVWFNFHKCVTVAGIDLEKLKQISKTVKELHYSFLDDGARFSKKDFMSTLIGKKPTGDITIHPPLQCKNKGSGLKRLRSEREKAVTKLKKKKRECTICRSIVHDKRTCPQKMKVAGAEVQVQVQTELPVLGAEVETTVSGSVVEKEVSTNI</sequence>
<protein>
    <recommendedName>
        <fullName evidence="5">SWIM-type domain-containing protein</fullName>
    </recommendedName>
</protein>
<comment type="caution">
    <text evidence="6">The sequence shown here is derived from an EMBL/GenBank/DDBJ whole genome shotgun (WGS) entry which is preliminary data.</text>
</comment>